<name>A0A1S0U5E1_LOALO</name>
<reference evidence="1" key="1">
    <citation type="submission" date="2012-04" db="EMBL/GenBank/DDBJ databases">
        <title>The Genome Sequence of Loa loa.</title>
        <authorList>
            <consortium name="The Broad Institute Genome Sequencing Platform"/>
            <consortium name="Broad Institute Genome Sequencing Center for Infectious Disease"/>
            <person name="Nutman T.B."/>
            <person name="Fink D.L."/>
            <person name="Russ C."/>
            <person name="Young S."/>
            <person name="Zeng Q."/>
            <person name="Gargeya S."/>
            <person name="Alvarado L."/>
            <person name="Berlin A."/>
            <person name="Chapman S.B."/>
            <person name="Chen Z."/>
            <person name="Freedman E."/>
            <person name="Gellesch M."/>
            <person name="Goldberg J."/>
            <person name="Griggs A."/>
            <person name="Gujja S."/>
            <person name="Heilman E.R."/>
            <person name="Heiman D."/>
            <person name="Howarth C."/>
            <person name="Mehta T."/>
            <person name="Neiman D."/>
            <person name="Pearson M."/>
            <person name="Roberts A."/>
            <person name="Saif S."/>
            <person name="Shea T."/>
            <person name="Shenoy N."/>
            <person name="Sisk P."/>
            <person name="Stolte C."/>
            <person name="Sykes S."/>
            <person name="White J."/>
            <person name="Yandava C."/>
            <person name="Haas B."/>
            <person name="Henn M.R."/>
            <person name="Nusbaum C."/>
            <person name="Birren B."/>
        </authorList>
    </citation>
    <scope>NUCLEOTIDE SEQUENCE [LARGE SCALE GENOMIC DNA]</scope>
</reference>
<evidence type="ECO:0000313" key="1">
    <source>
        <dbReference type="EMBL" id="EFO25489.1"/>
    </source>
</evidence>
<dbReference type="KEGG" id="loa:LOAG_03002"/>
<dbReference type="GeneID" id="9940390"/>
<dbReference type="CTD" id="9940390"/>
<gene>
    <name evidence="1" type="ORF">LOAG_03002</name>
</gene>
<protein>
    <submittedName>
        <fullName evidence="1">Uncharacterized protein</fullName>
    </submittedName>
</protein>
<dbReference type="OrthoDB" id="10481666at2759"/>
<accession>A0A1S0U5E1</accession>
<dbReference type="RefSeq" id="XP_003138587.1">
    <property type="nucleotide sequence ID" value="XM_003138539.1"/>
</dbReference>
<organism evidence="1">
    <name type="scientific">Loa loa</name>
    <name type="common">Eye worm</name>
    <name type="synonym">Filaria loa</name>
    <dbReference type="NCBI Taxonomy" id="7209"/>
    <lineage>
        <taxon>Eukaryota</taxon>
        <taxon>Metazoa</taxon>
        <taxon>Ecdysozoa</taxon>
        <taxon>Nematoda</taxon>
        <taxon>Chromadorea</taxon>
        <taxon>Rhabditida</taxon>
        <taxon>Spirurina</taxon>
        <taxon>Spiruromorpha</taxon>
        <taxon>Filarioidea</taxon>
        <taxon>Onchocercidae</taxon>
        <taxon>Loa</taxon>
    </lineage>
</organism>
<dbReference type="AlphaFoldDB" id="A0A1S0U5E1"/>
<dbReference type="InParanoid" id="A0A1S0U5E1"/>
<sequence>MTKFLKVARGLSEQVLSKGDAEEVAMSKHHGSVEGDTRKETLTPILSSFLLRVRTDQLSMIGVSGFKRLLPAINMCVIHTKSMNHPCAIFSPDASIYENSDEKLPSL</sequence>
<dbReference type="EMBL" id="JH712550">
    <property type="protein sequence ID" value="EFO25489.1"/>
    <property type="molecule type" value="Genomic_DNA"/>
</dbReference>
<proteinExistence type="predicted"/>